<organism evidence="6 7">
    <name type="scientific">Paenibacillus aestuarii</name>
    <dbReference type="NCBI Taxonomy" id="516965"/>
    <lineage>
        <taxon>Bacteria</taxon>
        <taxon>Bacillati</taxon>
        <taxon>Bacillota</taxon>
        <taxon>Bacilli</taxon>
        <taxon>Bacillales</taxon>
        <taxon>Paenibacillaceae</taxon>
        <taxon>Paenibacillus</taxon>
    </lineage>
</organism>
<dbReference type="Pfam" id="PF01547">
    <property type="entry name" value="SBP_bac_1"/>
    <property type="match status" value="1"/>
</dbReference>
<reference evidence="7" key="1">
    <citation type="journal article" date="2019" name="Int. J. Syst. Evol. Microbiol.">
        <title>The Global Catalogue of Microorganisms (GCM) 10K type strain sequencing project: providing services to taxonomists for standard genome sequencing and annotation.</title>
        <authorList>
            <consortium name="The Broad Institute Genomics Platform"/>
            <consortium name="The Broad Institute Genome Sequencing Center for Infectious Disease"/>
            <person name="Wu L."/>
            <person name="Ma J."/>
        </authorList>
    </citation>
    <scope>NUCLEOTIDE SEQUENCE [LARGE SCALE GENOMIC DNA]</scope>
    <source>
        <strain evidence="7">KACC 11904</strain>
    </source>
</reference>
<protein>
    <submittedName>
        <fullName evidence="6">ABC transporter substrate-binding protein</fullName>
    </submittedName>
</protein>
<evidence type="ECO:0000256" key="3">
    <source>
        <dbReference type="ARBA" id="ARBA00022729"/>
    </source>
</evidence>
<evidence type="ECO:0000256" key="2">
    <source>
        <dbReference type="ARBA" id="ARBA00022448"/>
    </source>
</evidence>
<comment type="similarity">
    <text evidence="1">Belongs to the bacterial solute-binding protein 1 family.</text>
</comment>
<feature type="signal peptide" evidence="5">
    <location>
        <begin position="1"/>
        <end position="19"/>
    </location>
</feature>
<evidence type="ECO:0000256" key="4">
    <source>
        <dbReference type="SAM" id="MobiDB-lite"/>
    </source>
</evidence>
<accession>A0ABW0KD91</accession>
<feature type="chain" id="PRO_5045888999" evidence="5">
    <location>
        <begin position="20"/>
        <end position="436"/>
    </location>
</feature>
<dbReference type="Gene3D" id="3.40.190.10">
    <property type="entry name" value="Periplasmic binding protein-like II"/>
    <property type="match status" value="2"/>
</dbReference>
<keyword evidence="3 5" id="KW-0732">Signal</keyword>
<keyword evidence="7" id="KW-1185">Reference proteome</keyword>
<name>A0ABW0KD91_9BACL</name>
<evidence type="ECO:0000313" key="7">
    <source>
        <dbReference type="Proteomes" id="UP001596044"/>
    </source>
</evidence>
<dbReference type="PANTHER" id="PTHR30061:SF50">
    <property type="entry name" value="MALTOSE_MALTODEXTRIN-BINDING PERIPLASMIC PROTEIN"/>
    <property type="match status" value="1"/>
</dbReference>
<dbReference type="EMBL" id="JBHSMJ010000031">
    <property type="protein sequence ID" value="MFC5451280.1"/>
    <property type="molecule type" value="Genomic_DNA"/>
</dbReference>
<sequence length="436" mass="47675">MKKGFSILASVLLAGGMLAGCSSGGGSNDSGGASSTGAAAGGDKKDAGQKVTITVWSLDNGWEWLDKAVDDFKKENANIDVQISKYGTDPIKENLKLAANSKTLPDMWFTWGGSLGSFYPENGLTLDLTQIAKDHKYAELYNKAALDMSTYHGKLSGIPLHLNVLGMWYPNSVYEKANLKPPATFADFEAQLKTLKDSGVTPLAFGSKGGWHTMRLTEALLEHFGGPELHDKLTSLNASWNDPAVVKTFEKLKEYTDKGYFPKGYVSLDPQEAEALIYQQKAGLINEGTWFDRNLNTNATDAKNFSVFKFPTEQKPARPSVFAEMFQINGTADKAKQEAAVKLAEYVTSVNVVNKYIEDYGSPAALNTKISDKTPHLKELLDSANDGAFLIMDQALPQQVIQKVFEAQDRVAIGEWTPQQAAQEIDKAATDYKNKK</sequence>
<dbReference type="Proteomes" id="UP001596044">
    <property type="component" value="Unassembled WGS sequence"/>
</dbReference>
<dbReference type="InterPro" id="IPR006059">
    <property type="entry name" value="SBP"/>
</dbReference>
<dbReference type="SUPFAM" id="SSF53850">
    <property type="entry name" value="Periplasmic binding protein-like II"/>
    <property type="match status" value="1"/>
</dbReference>
<dbReference type="RefSeq" id="WP_270878062.1">
    <property type="nucleotide sequence ID" value="NZ_JAQFVF010000015.1"/>
</dbReference>
<feature type="region of interest" description="Disordered" evidence="4">
    <location>
        <begin position="25"/>
        <end position="45"/>
    </location>
</feature>
<comment type="caution">
    <text evidence="6">The sequence shown here is derived from an EMBL/GenBank/DDBJ whole genome shotgun (WGS) entry which is preliminary data.</text>
</comment>
<proteinExistence type="inferred from homology"/>
<evidence type="ECO:0000313" key="6">
    <source>
        <dbReference type="EMBL" id="MFC5451280.1"/>
    </source>
</evidence>
<evidence type="ECO:0000256" key="1">
    <source>
        <dbReference type="ARBA" id="ARBA00008520"/>
    </source>
</evidence>
<keyword evidence="2" id="KW-0813">Transport</keyword>
<dbReference type="PANTHER" id="PTHR30061">
    <property type="entry name" value="MALTOSE-BINDING PERIPLASMIC PROTEIN"/>
    <property type="match status" value="1"/>
</dbReference>
<evidence type="ECO:0000256" key="5">
    <source>
        <dbReference type="SAM" id="SignalP"/>
    </source>
</evidence>
<dbReference type="PROSITE" id="PS51257">
    <property type="entry name" value="PROKAR_LIPOPROTEIN"/>
    <property type="match status" value="1"/>
</dbReference>
<gene>
    <name evidence="6" type="ORF">ACFPOG_23885</name>
</gene>